<evidence type="ECO:0000313" key="1">
    <source>
        <dbReference type="EMBL" id="GBM80599.1"/>
    </source>
</evidence>
<evidence type="ECO:0000313" key="2">
    <source>
        <dbReference type="Proteomes" id="UP000499080"/>
    </source>
</evidence>
<dbReference type="PANTHER" id="PTHR46114">
    <property type="entry name" value="APPLE DOMAIN-CONTAINING PROTEIN"/>
    <property type="match status" value="1"/>
</dbReference>
<sequence>MISGVILRMETHYLTKTILAQIFLLMRPQSFSQSELNDLVRYLGLSKDGAELLGNNGDKEKVAWDSFKDVVHRCLRNTKDSLYKTIVQRMLTAYEAEGCKMSLKAHFLHSHIDCFPENLELIPSEEKSARFHQDVRDIEKRYQVRWDFNMLAGYCWMLSLETEDGKRKRVWGSVQEKKKRFHKQKE</sequence>
<comment type="caution">
    <text evidence="1">The sequence shown here is derived from an EMBL/GenBank/DDBJ whole genome shotgun (WGS) entry which is preliminary data.</text>
</comment>
<accession>A0A4Y2ITM9</accession>
<dbReference type="Proteomes" id="UP000499080">
    <property type="component" value="Unassembled WGS sequence"/>
</dbReference>
<organism evidence="1 2">
    <name type="scientific">Araneus ventricosus</name>
    <name type="common">Orbweaver spider</name>
    <name type="synonym">Epeira ventricosa</name>
    <dbReference type="NCBI Taxonomy" id="182803"/>
    <lineage>
        <taxon>Eukaryota</taxon>
        <taxon>Metazoa</taxon>
        <taxon>Ecdysozoa</taxon>
        <taxon>Arthropoda</taxon>
        <taxon>Chelicerata</taxon>
        <taxon>Arachnida</taxon>
        <taxon>Araneae</taxon>
        <taxon>Araneomorphae</taxon>
        <taxon>Entelegynae</taxon>
        <taxon>Araneoidea</taxon>
        <taxon>Araneidae</taxon>
        <taxon>Araneus</taxon>
    </lineage>
</organism>
<keyword evidence="2" id="KW-1185">Reference proteome</keyword>
<proteinExistence type="predicted"/>
<protein>
    <submittedName>
        <fullName evidence="1">Uncharacterized protein</fullName>
    </submittedName>
</protein>
<name>A0A4Y2ITM9_ARAVE</name>
<dbReference type="EMBL" id="BGPR01002894">
    <property type="protein sequence ID" value="GBM80599.1"/>
    <property type="molecule type" value="Genomic_DNA"/>
</dbReference>
<dbReference type="PANTHER" id="PTHR46114:SF1">
    <property type="entry name" value="ZAD DOMAIN-CONTAINING PROTEIN"/>
    <property type="match status" value="1"/>
</dbReference>
<gene>
    <name evidence="1" type="ORF">AVEN_151506_1</name>
</gene>
<reference evidence="1 2" key="1">
    <citation type="journal article" date="2019" name="Sci. Rep.">
        <title>Orb-weaving spider Araneus ventricosus genome elucidates the spidroin gene catalogue.</title>
        <authorList>
            <person name="Kono N."/>
            <person name="Nakamura H."/>
            <person name="Ohtoshi R."/>
            <person name="Moran D.A.P."/>
            <person name="Shinohara A."/>
            <person name="Yoshida Y."/>
            <person name="Fujiwara M."/>
            <person name="Mori M."/>
            <person name="Tomita M."/>
            <person name="Arakawa K."/>
        </authorList>
    </citation>
    <scope>NUCLEOTIDE SEQUENCE [LARGE SCALE GENOMIC DNA]</scope>
</reference>
<dbReference type="AlphaFoldDB" id="A0A4Y2ITM9"/>